<keyword evidence="1 2" id="KW-0238">DNA-binding</keyword>
<dbReference type="GO" id="GO:0003677">
    <property type="term" value="F:DNA binding"/>
    <property type="evidence" value="ECO:0007669"/>
    <property type="project" value="UniProtKB-UniRule"/>
</dbReference>
<evidence type="ECO:0000313" key="4">
    <source>
        <dbReference type="EMBL" id="PZO75977.1"/>
    </source>
</evidence>
<organism evidence="4 5">
    <name type="scientific">Sphingomonas taxi</name>
    <dbReference type="NCBI Taxonomy" id="1549858"/>
    <lineage>
        <taxon>Bacteria</taxon>
        <taxon>Pseudomonadati</taxon>
        <taxon>Pseudomonadota</taxon>
        <taxon>Alphaproteobacteria</taxon>
        <taxon>Sphingomonadales</taxon>
        <taxon>Sphingomonadaceae</taxon>
        <taxon>Sphingomonas</taxon>
    </lineage>
</organism>
<proteinExistence type="predicted"/>
<gene>
    <name evidence="4" type="ORF">DI640_03065</name>
</gene>
<evidence type="ECO:0000256" key="2">
    <source>
        <dbReference type="PROSITE-ProRule" id="PRU00335"/>
    </source>
</evidence>
<protein>
    <submittedName>
        <fullName evidence="4">TetR/AcrR family transcriptional regulator</fullName>
    </submittedName>
</protein>
<sequence length="255" mass="27584">MLRVHVRERALARLADPARGTDGIDDQSLGHTLSPVTPAALVRSWCLTPDCVQLRSDVTFVMESGLSSTVSVENDVAPRADLAPRDWLEIGQALLKSGGLRALKLRSLAQAAGASTGSFYHHFKDFDGYHAALASYFAEAQIDPLLASLTASDLAPVERIRAFAEHVRDHDMSQLALAMRAWAKSDARAAAAIREHDDKVMAFLVEQLTAHGFDPVEAGIRGYALLAVGLSEVHPVEGLDRGVLRNGLLTLLCER</sequence>
<dbReference type="SUPFAM" id="SSF46689">
    <property type="entry name" value="Homeodomain-like"/>
    <property type="match status" value="1"/>
</dbReference>
<feature type="DNA-binding region" description="H-T-H motif" evidence="2">
    <location>
        <begin position="104"/>
        <end position="123"/>
    </location>
</feature>
<dbReference type="Gene3D" id="1.10.357.10">
    <property type="entry name" value="Tetracycline Repressor, domain 2"/>
    <property type="match status" value="1"/>
</dbReference>
<comment type="caution">
    <text evidence="4">The sequence shown here is derived from an EMBL/GenBank/DDBJ whole genome shotgun (WGS) entry which is preliminary data.</text>
</comment>
<reference evidence="4 5" key="1">
    <citation type="submission" date="2017-08" db="EMBL/GenBank/DDBJ databases">
        <title>Infants hospitalized years apart are colonized by the same room-sourced microbial strains.</title>
        <authorList>
            <person name="Brooks B."/>
            <person name="Olm M.R."/>
            <person name="Firek B.A."/>
            <person name="Baker R."/>
            <person name="Thomas B.C."/>
            <person name="Morowitz M.J."/>
            <person name="Banfield J.F."/>
        </authorList>
    </citation>
    <scope>NUCLEOTIDE SEQUENCE [LARGE SCALE GENOMIC DNA]</scope>
    <source>
        <strain evidence="4">S2_018_000_R3_119</strain>
    </source>
</reference>
<dbReference type="PROSITE" id="PS50977">
    <property type="entry name" value="HTH_TETR_2"/>
    <property type="match status" value="1"/>
</dbReference>
<name>A0A2W4Z3C6_9SPHN</name>
<dbReference type="EMBL" id="QFMX01000003">
    <property type="protein sequence ID" value="PZO75977.1"/>
    <property type="molecule type" value="Genomic_DNA"/>
</dbReference>
<feature type="domain" description="HTH tetR-type" evidence="3">
    <location>
        <begin position="81"/>
        <end position="141"/>
    </location>
</feature>
<dbReference type="InterPro" id="IPR009057">
    <property type="entry name" value="Homeodomain-like_sf"/>
</dbReference>
<evidence type="ECO:0000313" key="5">
    <source>
        <dbReference type="Proteomes" id="UP000249555"/>
    </source>
</evidence>
<evidence type="ECO:0000256" key="1">
    <source>
        <dbReference type="ARBA" id="ARBA00023125"/>
    </source>
</evidence>
<dbReference type="Proteomes" id="UP000249555">
    <property type="component" value="Unassembled WGS sequence"/>
</dbReference>
<accession>A0A2W4Z3C6</accession>
<dbReference type="AlphaFoldDB" id="A0A2W4Z3C6"/>
<dbReference type="InterPro" id="IPR001647">
    <property type="entry name" value="HTH_TetR"/>
</dbReference>
<dbReference type="Pfam" id="PF00440">
    <property type="entry name" value="TetR_N"/>
    <property type="match status" value="1"/>
</dbReference>
<evidence type="ECO:0000259" key="3">
    <source>
        <dbReference type="PROSITE" id="PS50977"/>
    </source>
</evidence>